<dbReference type="CDD" id="cd01887">
    <property type="entry name" value="IF2_eIF5B"/>
    <property type="match status" value="1"/>
</dbReference>
<dbReference type="InterPro" id="IPR005225">
    <property type="entry name" value="Small_GTP-bd"/>
</dbReference>
<comment type="caution">
    <text evidence="13">The sequence shown here is derived from an EMBL/GenBank/DDBJ whole genome shotgun (WGS) entry which is preliminary data.</text>
</comment>
<feature type="compositionally biased region" description="Low complexity" evidence="11">
    <location>
        <begin position="115"/>
        <end position="146"/>
    </location>
</feature>
<dbReference type="FunFam" id="3.40.50.300:FF:000019">
    <property type="entry name" value="Translation initiation factor IF-2"/>
    <property type="match status" value="1"/>
</dbReference>
<evidence type="ECO:0000256" key="8">
    <source>
        <dbReference type="ARBA" id="ARBA00025162"/>
    </source>
</evidence>
<gene>
    <name evidence="9" type="primary">infB</name>
    <name evidence="13" type="ORF">CBF37_06990</name>
</gene>
<dbReference type="FunFam" id="2.40.30.10:FF:000008">
    <property type="entry name" value="Translation initiation factor IF-2"/>
    <property type="match status" value="1"/>
</dbReference>
<dbReference type="InterPro" id="IPR027417">
    <property type="entry name" value="P-loop_NTPase"/>
</dbReference>
<dbReference type="HAMAP" id="MF_00100_B">
    <property type="entry name" value="IF_2_B"/>
    <property type="match status" value="1"/>
</dbReference>
<dbReference type="PANTHER" id="PTHR43381:SF5">
    <property type="entry name" value="TR-TYPE G DOMAIN-CONTAINING PROTEIN"/>
    <property type="match status" value="1"/>
</dbReference>
<keyword evidence="5 9" id="KW-0547">Nucleotide-binding</keyword>
<feature type="binding site" evidence="9">
    <location>
        <begin position="295"/>
        <end position="302"/>
    </location>
    <ligand>
        <name>GTP</name>
        <dbReference type="ChEBI" id="CHEBI:37565"/>
    </ligand>
</feature>
<dbReference type="Proteomes" id="UP000287857">
    <property type="component" value="Unassembled WGS sequence"/>
</dbReference>
<dbReference type="InterPro" id="IPR009000">
    <property type="entry name" value="Transl_B-barrel_sf"/>
</dbReference>
<feature type="compositionally biased region" description="Low complexity" evidence="11">
    <location>
        <begin position="159"/>
        <end position="172"/>
    </location>
</feature>
<feature type="binding site" evidence="9">
    <location>
        <begin position="341"/>
        <end position="345"/>
    </location>
    <ligand>
        <name>GTP</name>
        <dbReference type="ChEBI" id="CHEBI:37565"/>
    </ligand>
</feature>
<keyword evidence="6 9" id="KW-0648">Protein biosynthesis</keyword>
<evidence type="ECO:0000313" key="13">
    <source>
        <dbReference type="EMBL" id="RST98786.1"/>
    </source>
</evidence>
<keyword evidence="7 9" id="KW-0342">GTP-binding</keyword>
<dbReference type="PROSITE" id="PS51722">
    <property type="entry name" value="G_TR_2"/>
    <property type="match status" value="1"/>
</dbReference>
<dbReference type="Pfam" id="PF00009">
    <property type="entry name" value="GTP_EFTU"/>
    <property type="match status" value="1"/>
</dbReference>
<name>A0A429ZY08_9ENTE</name>
<feature type="region of interest" description="Disordered" evidence="11">
    <location>
        <begin position="34"/>
        <end position="194"/>
    </location>
</feature>
<comment type="function">
    <text evidence="8 9 10">One of the essential components for the initiation of protein synthesis. Protects formylmethionyl-tRNA from spontaneous hydrolysis and promotes its binding to the 30S ribosomal subunits. Also involved in the hydrolysis of GTP during the formation of the 70S ribosomal complex.</text>
</comment>
<dbReference type="NCBIfam" id="TIGR00231">
    <property type="entry name" value="small_GTP"/>
    <property type="match status" value="1"/>
</dbReference>
<dbReference type="GO" id="GO:0003743">
    <property type="term" value="F:translation initiation factor activity"/>
    <property type="evidence" value="ECO:0007669"/>
    <property type="project" value="UniProtKB-UniRule"/>
</dbReference>
<evidence type="ECO:0000256" key="1">
    <source>
        <dbReference type="ARBA" id="ARBA00007733"/>
    </source>
</evidence>
<dbReference type="Pfam" id="PF22042">
    <property type="entry name" value="EF-G_D2"/>
    <property type="match status" value="1"/>
</dbReference>
<dbReference type="Gene3D" id="1.10.10.2480">
    <property type="match status" value="1"/>
</dbReference>
<dbReference type="AlphaFoldDB" id="A0A429ZY08"/>
<dbReference type="NCBIfam" id="TIGR00487">
    <property type="entry name" value="IF-2"/>
    <property type="match status" value="1"/>
</dbReference>
<proteinExistence type="inferred from homology"/>
<dbReference type="InterPro" id="IPR053905">
    <property type="entry name" value="EF-G-like_DII"/>
</dbReference>
<dbReference type="InterPro" id="IPR015760">
    <property type="entry name" value="TIF_IF2"/>
</dbReference>
<dbReference type="EMBL" id="NGJS01000008">
    <property type="protein sequence ID" value="RST98786.1"/>
    <property type="molecule type" value="Genomic_DNA"/>
</dbReference>
<organism evidence="13 14">
    <name type="scientific">Vagococcus vulneris</name>
    <dbReference type="NCBI Taxonomy" id="1977869"/>
    <lineage>
        <taxon>Bacteria</taxon>
        <taxon>Bacillati</taxon>
        <taxon>Bacillota</taxon>
        <taxon>Bacilli</taxon>
        <taxon>Lactobacillales</taxon>
        <taxon>Enterococcaceae</taxon>
        <taxon>Vagococcus</taxon>
    </lineage>
</organism>
<evidence type="ECO:0000313" key="14">
    <source>
        <dbReference type="Proteomes" id="UP000287857"/>
    </source>
</evidence>
<dbReference type="SUPFAM" id="SSF52156">
    <property type="entry name" value="Initiation factor IF2/eIF5b, domain 3"/>
    <property type="match status" value="1"/>
</dbReference>
<dbReference type="InterPro" id="IPR006847">
    <property type="entry name" value="IF2_N"/>
</dbReference>
<dbReference type="InterPro" id="IPR023115">
    <property type="entry name" value="TIF_IF2_dom3"/>
</dbReference>
<feature type="compositionally biased region" description="Polar residues" evidence="11">
    <location>
        <begin position="64"/>
        <end position="91"/>
    </location>
</feature>
<feature type="region of interest" description="G-domain" evidence="9">
    <location>
        <begin position="289"/>
        <end position="437"/>
    </location>
</feature>
<dbReference type="SUPFAM" id="SSF50447">
    <property type="entry name" value="Translation proteins"/>
    <property type="match status" value="2"/>
</dbReference>
<dbReference type="GO" id="GO:0005525">
    <property type="term" value="F:GTP binding"/>
    <property type="evidence" value="ECO:0007669"/>
    <property type="project" value="UniProtKB-KW"/>
</dbReference>
<sequence>MTKKRVYELAKELDVTSKVIVEKSQSLGLDVKNHMSTLSTNDEASIRQQLTKKTASPVEKTKAQQKSSKSIPQRSAENTSQHKSKNQVQQRNNKKTNSKDDHVTNQNKPVNKSSNQQVGKKNTNQQNNNRSGQQNKTQQNNNNKPGGQQGNSNRGGGNFRNNNRPNNQFNKRNNNRRGKKGKHQQTSNKPAVPPRKFKELPEVLVYTEGMNVADIAKKIYREPAEIIKKLFMLGIMVNQNQALDKDTIELLATDYGIEPQEKIQEDVADIDKFFETEVINEDELVTRPPVVTIMGHVDHGKTTLLDTLRHAKVTQDEAGGITQHIGAYQIEVKGKKITFLDTPGHAAFTSMRARGASITDITILVVAADDGVMPQTVEAINHAKAADVPIIVAVNKIDKPASNPDRVMQELSEYGLIPESWGGDTIFVPISAKFGDNIDELLEMILLVSEVEDLKADPTQRAIGTVIEARLDKSKGPVVTLLVQQGTLHVGDPIVVGNTHGRVRVMTNDIGRRDKEATPATPVEITGLNDVPQAGDRFVTFEDEKTARSAGEERAKRALLEQRSSNSIVTLDNLFESLKDGEMKEVNVIIKADVQGSAEALAASLNKIDVEGVRVKIVHSAVGAINESDITLASASNAIIIGFNVRPTPQAKTQADQEQVDIRLHRIIYKVIEEIETAMKGMLDPEFVEKITGQAQVRETIKVSKVGTVAGCYVTEGFIRRDSGIRLIRDGIVIHEGELASLKRFKDDAKEVKMGFECGITLENYNDVKVDDVIEGFIMEEVKRA</sequence>
<dbReference type="Pfam" id="PF11987">
    <property type="entry name" value="IF-2"/>
    <property type="match status" value="1"/>
</dbReference>
<dbReference type="InterPro" id="IPR000795">
    <property type="entry name" value="T_Tr_GTP-bd_dom"/>
</dbReference>
<evidence type="ECO:0000256" key="2">
    <source>
        <dbReference type="ARBA" id="ARBA00020675"/>
    </source>
</evidence>
<protein>
    <recommendedName>
        <fullName evidence="2 9">Translation initiation factor IF-2</fullName>
    </recommendedName>
</protein>
<dbReference type="FunFam" id="3.40.50.10050:FF:000001">
    <property type="entry name" value="Translation initiation factor IF-2"/>
    <property type="match status" value="1"/>
</dbReference>
<keyword evidence="4 9" id="KW-0396">Initiation factor</keyword>
<evidence type="ECO:0000256" key="5">
    <source>
        <dbReference type="ARBA" id="ARBA00022741"/>
    </source>
</evidence>
<comment type="similarity">
    <text evidence="1 9 10">Belongs to the TRAFAC class translation factor GTPase superfamily. Classic translation factor GTPase family. IF-2 subfamily.</text>
</comment>
<dbReference type="FunFam" id="2.40.30.10:FF:000007">
    <property type="entry name" value="Translation initiation factor IF-2"/>
    <property type="match status" value="1"/>
</dbReference>
<dbReference type="Gene3D" id="3.40.50.300">
    <property type="entry name" value="P-loop containing nucleotide triphosphate hydrolases"/>
    <property type="match status" value="1"/>
</dbReference>
<accession>A0A429ZY08</accession>
<keyword evidence="14" id="KW-1185">Reference proteome</keyword>
<evidence type="ECO:0000256" key="11">
    <source>
        <dbReference type="SAM" id="MobiDB-lite"/>
    </source>
</evidence>
<dbReference type="GO" id="GO:0003924">
    <property type="term" value="F:GTPase activity"/>
    <property type="evidence" value="ECO:0007669"/>
    <property type="project" value="UniProtKB-UniRule"/>
</dbReference>
<dbReference type="InterPro" id="IPR000178">
    <property type="entry name" value="TF_IF2_bacterial-like"/>
</dbReference>
<feature type="compositionally biased region" description="Polar residues" evidence="11">
    <location>
        <begin position="104"/>
        <end position="114"/>
    </location>
</feature>
<comment type="subcellular location">
    <subcellularLocation>
        <location evidence="9">Cytoplasm</location>
    </subcellularLocation>
</comment>
<evidence type="ECO:0000259" key="12">
    <source>
        <dbReference type="PROSITE" id="PS51722"/>
    </source>
</evidence>
<keyword evidence="3 9" id="KW-0963">Cytoplasm</keyword>
<dbReference type="Gene3D" id="3.40.50.10050">
    <property type="entry name" value="Translation initiation factor IF- 2, domain 3"/>
    <property type="match status" value="1"/>
</dbReference>
<dbReference type="CDD" id="cd03702">
    <property type="entry name" value="IF2_mtIF2_II"/>
    <property type="match status" value="1"/>
</dbReference>
<feature type="binding site" evidence="9">
    <location>
        <begin position="395"/>
        <end position="398"/>
    </location>
    <ligand>
        <name>GTP</name>
        <dbReference type="ChEBI" id="CHEBI:37565"/>
    </ligand>
</feature>
<evidence type="ECO:0000256" key="7">
    <source>
        <dbReference type="ARBA" id="ARBA00023134"/>
    </source>
</evidence>
<dbReference type="PROSITE" id="PS01176">
    <property type="entry name" value="IF2"/>
    <property type="match status" value="1"/>
</dbReference>
<evidence type="ECO:0000256" key="10">
    <source>
        <dbReference type="RuleBase" id="RU000644"/>
    </source>
</evidence>
<dbReference type="Gene3D" id="2.40.30.10">
    <property type="entry name" value="Translation factors"/>
    <property type="match status" value="2"/>
</dbReference>
<feature type="compositionally biased region" description="Gly residues" evidence="11">
    <location>
        <begin position="147"/>
        <end position="158"/>
    </location>
</feature>
<feature type="compositionally biased region" description="Polar residues" evidence="11">
    <location>
        <begin position="34"/>
        <end position="54"/>
    </location>
</feature>
<evidence type="ECO:0000256" key="3">
    <source>
        <dbReference type="ARBA" id="ARBA00022490"/>
    </source>
</evidence>
<dbReference type="SUPFAM" id="SSF52540">
    <property type="entry name" value="P-loop containing nucleoside triphosphate hydrolases"/>
    <property type="match status" value="1"/>
</dbReference>
<dbReference type="Pfam" id="PF04760">
    <property type="entry name" value="IF2_N"/>
    <property type="match status" value="2"/>
</dbReference>
<dbReference type="InterPro" id="IPR036925">
    <property type="entry name" value="TIF_IF2_dom3_sf"/>
</dbReference>
<reference evidence="13 14" key="1">
    <citation type="submission" date="2017-05" db="EMBL/GenBank/DDBJ databases">
        <title>Vagococcus spp. assemblies.</title>
        <authorList>
            <person name="Gulvik C.A."/>
        </authorList>
    </citation>
    <scope>NUCLEOTIDE SEQUENCE [LARGE SCALE GENOMIC DNA]</scope>
    <source>
        <strain evidence="13 14">SS1995</strain>
    </source>
</reference>
<feature type="domain" description="Tr-type G" evidence="12">
    <location>
        <begin position="286"/>
        <end position="455"/>
    </location>
</feature>
<dbReference type="OrthoDB" id="9811804at2"/>
<feature type="compositionally biased region" description="Basic residues" evidence="11">
    <location>
        <begin position="173"/>
        <end position="183"/>
    </location>
</feature>
<dbReference type="InterPro" id="IPR044145">
    <property type="entry name" value="IF2_II"/>
</dbReference>
<evidence type="ECO:0000256" key="9">
    <source>
        <dbReference type="HAMAP-Rule" id="MF_00100"/>
    </source>
</evidence>
<evidence type="ECO:0000256" key="4">
    <source>
        <dbReference type="ARBA" id="ARBA00022540"/>
    </source>
</evidence>
<dbReference type="GO" id="GO:0005829">
    <property type="term" value="C:cytosol"/>
    <property type="evidence" value="ECO:0007669"/>
    <property type="project" value="TreeGrafter"/>
</dbReference>
<evidence type="ECO:0000256" key="6">
    <source>
        <dbReference type="ARBA" id="ARBA00022917"/>
    </source>
</evidence>
<dbReference type="CDD" id="cd03692">
    <property type="entry name" value="mtIF2_IVc"/>
    <property type="match status" value="1"/>
</dbReference>
<dbReference type="PANTHER" id="PTHR43381">
    <property type="entry name" value="TRANSLATION INITIATION FACTOR IF-2-RELATED"/>
    <property type="match status" value="1"/>
</dbReference>